<feature type="compositionally biased region" description="Polar residues" evidence="4">
    <location>
        <begin position="598"/>
        <end position="608"/>
    </location>
</feature>
<keyword evidence="3" id="KW-0966">Cell projection</keyword>
<feature type="region of interest" description="Disordered" evidence="4">
    <location>
        <begin position="258"/>
        <end position="281"/>
    </location>
</feature>
<dbReference type="GO" id="GO:0002142">
    <property type="term" value="C:stereocilia ankle link complex"/>
    <property type="evidence" value="ECO:0007669"/>
    <property type="project" value="TreeGrafter"/>
</dbReference>
<dbReference type="OrthoDB" id="6021951at2759"/>
<dbReference type="FunFam" id="2.30.42.10:FF:000219">
    <property type="entry name" value="Uncharacterized protein, isoform C"/>
    <property type="match status" value="1"/>
</dbReference>
<evidence type="ECO:0000259" key="5">
    <source>
        <dbReference type="PROSITE" id="PS50106"/>
    </source>
</evidence>
<feature type="compositionally biased region" description="Basic and acidic residues" evidence="4">
    <location>
        <begin position="461"/>
        <end position="475"/>
    </location>
</feature>
<dbReference type="Pfam" id="PF00595">
    <property type="entry name" value="PDZ"/>
    <property type="match status" value="2"/>
</dbReference>
<dbReference type="GO" id="GO:0032426">
    <property type="term" value="C:stereocilium tip"/>
    <property type="evidence" value="ECO:0007669"/>
    <property type="project" value="TreeGrafter"/>
</dbReference>
<evidence type="ECO:0000256" key="4">
    <source>
        <dbReference type="SAM" id="MobiDB-lite"/>
    </source>
</evidence>
<sequence>MLAMEYGTVGVHPHKYACSTMSSETISESCGSRNNRTRTVRLVRPSHGPLPPPGLSYRHGPSLGFSIRGGREHGTGIFVSHVEIGSEAFNQGLRACDQIIRINGFTIDDAIHKEVLQLISNHTHLTLKVRGVGMIPVKDKKTDALSWQIVTDSSSPIRESPQLGDKLGDVRINIMVAPKSKLGCGICKGPEWRPGIFIQFTKEGGIAREAGLRPGDQILYCNNIDFSDIPFNEAVNLMKSSRQLNLIVRKSAGSELFPGESSGYNSSASSVTGDQSPSWSDSKRLSIVKEENLDLEERLNHLDRYKNLMNIQKWDSWEEEPEEKPLFKPTIINLSENGSTIHNNGSEEALVEEYARYSPNSNSSQLMKISSGGSTCPPAPPGIKEDFYEALQKPLMADIQRHEEKLKQDKKHVPLAKSSSTSSFSSVTSKSSYAGSMTSSVTNSSLSSAITQEIQRRSQKKVMEAQKPSIDEQLQKKKNLKNVNNDKQHQHSKLMDEFKKAHQKMFKSTDTMEAVADIATIRNNLREVCGELYRTSLFTKFPEFKNCGIATMKAKGSGVLFKLQTYEDRLNNNASTELPQKISDRLSNLQDNNISETKRISLNKSSSVTPTPPPPPPPPQKDEEGAFCNTVSTPVVSQSTTNTLKGCKPKAKAPPVPTKYSVLSYNQTQAYPQPPPCPTPDYDTLSLASTTSSNITTNKISQNSKSSNGRVDMEALRLNTNLDDGLQSSPVTVQKRSLTGTLSNQFQGGKTSTLRNNRPVSVTIGEYPSMRRQPGKLDFLHNGNLDALEFRKNESLGSRLTSELTQTLNRSNLKKRTESMEDLLGESRIPTRIQSQNNGCVRISLSKALAKSTSDLTESACDHYETLPTRRTSRVTVNAGLVRGDFPSGILKGPAPETGKMLVAQKSITFGEMPTLTRDKSSPKT</sequence>
<evidence type="ECO:0000256" key="3">
    <source>
        <dbReference type="ARBA" id="ARBA00023273"/>
    </source>
</evidence>
<reference evidence="6" key="1">
    <citation type="submission" date="2020-08" db="EMBL/GenBank/DDBJ databases">
        <title>Genome sequencing and assembly of the red palm weevil Rhynchophorus ferrugineus.</title>
        <authorList>
            <person name="Dias G.B."/>
            <person name="Bergman C.M."/>
            <person name="Manee M."/>
        </authorList>
    </citation>
    <scope>NUCLEOTIDE SEQUENCE</scope>
    <source>
        <strain evidence="6">AA-2017</strain>
        <tissue evidence="6">Whole larva</tissue>
    </source>
</reference>
<dbReference type="InterPro" id="IPR036034">
    <property type="entry name" value="PDZ_sf"/>
</dbReference>
<dbReference type="PROSITE" id="PS50106">
    <property type="entry name" value="PDZ"/>
    <property type="match status" value="2"/>
</dbReference>
<dbReference type="Proteomes" id="UP000625711">
    <property type="component" value="Unassembled WGS sequence"/>
</dbReference>
<evidence type="ECO:0000313" key="7">
    <source>
        <dbReference type="Proteomes" id="UP000625711"/>
    </source>
</evidence>
<dbReference type="InterPro" id="IPR051844">
    <property type="entry name" value="USH2_Complex_Protein"/>
</dbReference>
<comment type="subcellular location">
    <subcellularLocation>
        <location evidence="1">Cell projection</location>
    </subcellularLocation>
</comment>
<feature type="region of interest" description="Disordered" evidence="4">
    <location>
        <begin position="598"/>
        <end position="626"/>
    </location>
</feature>
<organism evidence="6 7">
    <name type="scientific">Rhynchophorus ferrugineus</name>
    <name type="common">Red palm weevil</name>
    <name type="synonym">Curculio ferrugineus</name>
    <dbReference type="NCBI Taxonomy" id="354439"/>
    <lineage>
        <taxon>Eukaryota</taxon>
        <taxon>Metazoa</taxon>
        <taxon>Ecdysozoa</taxon>
        <taxon>Arthropoda</taxon>
        <taxon>Hexapoda</taxon>
        <taxon>Insecta</taxon>
        <taxon>Pterygota</taxon>
        <taxon>Neoptera</taxon>
        <taxon>Endopterygota</taxon>
        <taxon>Coleoptera</taxon>
        <taxon>Polyphaga</taxon>
        <taxon>Cucujiformia</taxon>
        <taxon>Curculionidae</taxon>
        <taxon>Dryophthorinae</taxon>
        <taxon>Rhynchophorus</taxon>
    </lineage>
</organism>
<dbReference type="AlphaFoldDB" id="A0A834I472"/>
<feature type="domain" description="PDZ" evidence="5">
    <location>
        <begin position="171"/>
        <end position="241"/>
    </location>
</feature>
<evidence type="ECO:0000313" key="6">
    <source>
        <dbReference type="EMBL" id="KAF7273639.1"/>
    </source>
</evidence>
<comment type="caution">
    <text evidence="6">The sequence shown here is derived from an EMBL/GenBank/DDBJ whole genome shotgun (WGS) entry which is preliminary data.</text>
</comment>
<keyword evidence="2" id="KW-0677">Repeat</keyword>
<feature type="region of interest" description="Disordered" evidence="4">
    <location>
        <begin position="405"/>
        <end position="492"/>
    </location>
</feature>
<dbReference type="Gene3D" id="2.30.42.10">
    <property type="match status" value="2"/>
</dbReference>
<feature type="compositionally biased region" description="Pro residues" evidence="4">
    <location>
        <begin position="610"/>
        <end position="619"/>
    </location>
</feature>
<dbReference type="GO" id="GO:0005886">
    <property type="term" value="C:plasma membrane"/>
    <property type="evidence" value="ECO:0007669"/>
    <property type="project" value="TreeGrafter"/>
</dbReference>
<protein>
    <recommendedName>
        <fullName evidence="5">PDZ domain-containing protein</fullName>
    </recommendedName>
</protein>
<accession>A0A834I472</accession>
<gene>
    <name evidence="6" type="ORF">GWI33_013680</name>
</gene>
<feature type="domain" description="PDZ" evidence="5">
    <location>
        <begin position="39"/>
        <end position="121"/>
    </location>
</feature>
<dbReference type="SUPFAM" id="SSF50156">
    <property type="entry name" value="PDZ domain-like"/>
    <property type="match status" value="2"/>
</dbReference>
<dbReference type="EMBL" id="JAACXV010013355">
    <property type="protein sequence ID" value="KAF7273639.1"/>
    <property type="molecule type" value="Genomic_DNA"/>
</dbReference>
<proteinExistence type="predicted"/>
<feature type="compositionally biased region" description="Low complexity" evidence="4">
    <location>
        <begin position="417"/>
        <end position="451"/>
    </location>
</feature>
<name>A0A834I472_RHYFE</name>
<dbReference type="GO" id="GO:0005929">
    <property type="term" value="C:cilium"/>
    <property type="evidence" value="ECO:0007669"/>
    <property type="project" value="TreeGrafter"/>
</dbReference>
<keyword evidence="7" id="KW-1185">Reference proteome</keyword>
<dbReference type="PANTHER" id="PTHR23116:SF36">
    <property type="entry name" value="HARMONIN"/>
    <property type="match status" value="1"/>
</dbReference>
<feature type="compositionally biased region" description="Polar residues" evidence="4">
    <location>
        <begin position="271"/>
        <end position="280"/>
    </location>
</feature>
<evidence type="ECO:0000256" key="1">
    <source>
        <dbReference type="ARBA" id="ARBA00004316"/>
    </source>
</evidence>
<feature type="compositionally biased region" description="Low complexity" evidence="4">
    <location>
        <begin position="261"/>
        <end position="270"/>
    </location>
</feature>
<dbReference type="SMART" id="SM00228">
    <property type="entry name" value="PDZ"/>
    <property type="match status" value="2"/>
</dbReference>
<dbReference type="InterPro" id="IPR001478">
    <property type="entry name" value="PDZ"/>
</dbReference>
<dbReference type="PANTHER" id="PTHR23116">
    <property type="entry name" value="PDZ DOMAIN CONTAINING WHIRLIN AND HARMONIN-RELATED"/>
    <property type="match status" value="1"/>
</dbReference>
<evidence type="ECO:0000256" key="2">
    <source>
        <dbReference type="ARBA" id="ARBA00022737"/>
    </source>
</evidence>